<evidence type="ECO:0000259" key="9">
    <source>
        <dbReference type="Pfam" id="PF00849"/>
    </source>
</evidence>
<name>A0AAD8K4Z3_TARER</name>
<dbReference type="InterPro" id="IPR006224">
    <property type="entry name" value="PsdUridine_synth_RluA-like_CS"/>
</dbReference>
<evidence type="ECO:0000256" key="5">
    <source>
        <dbReference type="PIRSR" id="PIRSR606225-1"/>
    </source>
</evidence>
<evidence type="ECO:0000256" key="7">
    <source>
        <dbReference type="RuleBase" id="RU362028"/>
    </source>
</evidence>
<feature type="region of interest" description="Disordered" evidence="8">
    <location>
        <begin position="304"/>
        <end position="325"/>
    </location>
</feature>
<keyword evidence="3 6" id="KW-0694">RNA-binding</keyword>
<comment type="caution">
    <text evidence="10">The sequence shown here is derived from an EMBL/GenBank/DDBJ whole genome shotgun (WGS) entry which is preliminary data.</text>
</comment>
<dbReference type="InterPro" id="IPR006145">
    <property type="entry name" value="PsdUridine_synth_RsuA/RluA"/>
</dbReference>
<keyword evidence="11" id="KW-1185">Reference proteome</keyword>
<evidence type="ECO:0000256" key="8">
    <source>
        <dbReference type="SAM" id="MobiDB-lite"/>
    </source>
</evidence>
<dbReference type="PROSITE" id="PS50889">
    <property type="entry name" value="S4"/>
    <property type="match status" value="1"/>
</dbReference>
<dbReference type="PANTHER" id="PTHR21600">
    <property type="entry name" value="MITOCHONDRIAL RNA PSEUDOURIDINE SYNTHASE"/>
    <property type="match status" value="1"/>
</dbReference>
<evidence type="ECO:0000313" key="11">
    <source>
        <dbReference type="Proteomes" id="UP001229421"/>
    </source>
</evidence>
<dbReference type="GO" id="GO:0009982">
    <property type="term" value="F:pseudouridine synthase activity"/>
    <property type="evidence" value="ECO:0007669"/>
    <property type="project" value="InterPro"/>
</dbReference>
<protein>
    <recommendedName>
        <fullName evidence="7">Pseudouridine synthase</fullName>
        <ecNumber evidence="7">5.4.99.-</ecNumber>
    </recommendedName>
</protein>
<dbReference type="NCBIfam" id="TIGR00005">
    <property type="entry name" value="rluA_subfam"/>
    <property type="match status" value="1"/>
</dbReference>
<dbReference type="GO" id="GO:0000455">
    <property type="term" value="P:enzyme-directed rRNA pseudouridine synthesis"/>
    <property type="evidence" value="ECO:0007669"/>
    <property type="project" value="TreeGrafter"/>
</dbReference>
<dbReference type="Gene3D" id="3.30.2350.10">
    <property type="entry name" value="Pseudouridine synthase"/>
    <property type="match status" value="1"/>
</dbReference>
<dbReference type="EC" id="5.4.99.-" evidence="7"/>
<evidence type="ECO:0000256" key="3">
    <source>
        <dbReference type="ARBA" id="ARBA00022884"/>
    </source>
</evidence>
<dbReference type="Pfam" id="PF00849">
    <property type="entry name" value="PseudoU_synth_2"/>
    <property type="match status" value="1"/>
</dbReference>
<evidence type="ECO:0000313" key="10">
    <source>
        <dbReference type="EMBL" id="KAK1413185.1"/>
    </source>
</evidence>
<dbReference type="FunFam" id="3.30.2350.10:FF:000036">
    <property type="entry name" value="Pseudouridine synthase"/>
    <property type="match status" value="1"/>
</dbReference>
<evidence type="ECO:0000256" key="6">
    <source>
        <dbReference type="PROSITE-ProRule" id="PRU00182"/>
    </source>
</evidence>
<dbReference type="PROSITE" id="PS01129">
    <property type="entry name" value="PSI_RLU"/>
    <property type="match status" value="1"/>
</dbReference>
<dbReference type="InterPro" id="IPR050188">
    <property type="entry name" value="RluA_PseudoU_synthase"/>
</dbReference>
<accession>A0AAD8K4Z3</accession>
<dbReference type="SUPFAM" id="SSF55120">
    <property type="entry name" value="Pseudouridine synthase"/>
    <property type="match status" value="1"/>
</dbReference>
<keyword evidence="4 7" id="KW-0413">Isomerase</keyword>
<dbReference type="InterPro" id="IPR006225">
    <property type="entry name" value="PsdUridine_synth_RluC/D"/>
</dbReference>
<evidence type="ECO:0000256" key="1">
    <source>
        <dbReference type="ARBA" id="ARBA00000073"/>
    </source>
</evidence>
<dbReference type="Proteomes" id="UP001229421">
    <property type="component" value="Unassembled WGS sequence"/>
</dbReference>
<dbReference type="CDD" id="cd02557">
    <property type="entry name" value="PseudoU_synth_ScRIB2"/>
    <property type="match status" value="1"/>
</dbReference>
<feature type="compositionally biased region" description="Polar residues" evidence="8">
    <location>
        <begin position="304"/>
        <end position="323"/>
    </location>
</feature>
<reference evidence="10" key="1">
    <citation type="journal article" date="2023" name="bioRxiv">
        <title>Improved chromosome-level genome assembly for marigold (Tagetes erecta).</title>
        <authorList>
            <person name="Jiang F."/>
            <person name="Yuan L."/>
            <person name="Wang S."/>
            <person name="Wang H."/>
            <person name="Xu D."/>
            <person name="Wang A."/>
            <person name="Fan W."/>
        </authorList>
    </citation>
    <scope>NUCLEOTIDE SEQUENCE</scope>
    <source>
        <strain evidence="10">WSJ</strain>
        <tissue evidence="10">Leaf</tissue>
    </source>
</reference>
<evidence type="ECO:0000256" key="2">
    <source>
        <dbReference type="ARBA" id="ARBA00010876"/>
    </source>
</evidence>
<dbReference type="GO" id="GO:0003723">
    <property type="term" value="F:RNA binding"/>
    <property type="evidence" value="ECO:0007669"/>
    <property type="project" value="UniProtKB-KW"/>
</dbReference>
<comment type="similarity">
    <text evidence="2 7">Belongs to the pseudouridine synthase RluA family.</text>
</comment>
<feature type="active site" evidence="5">
    <location>
        <position position="164"/>
    </location>
</feature>
<comment type="catalytic activity">
    <reaction evidence="1 7">
        <text>a uridine in RNA = a pseudouridine in RNA</text>
        <dbReference type="Rhea" id="RHEA:48348"/>
        <dbReference type="Rhea" id="RHEA-COMP:12068"/>
        <dbReference type="Rhea" id="RHEA-COMP:12069"/>
        <dbReference type="ChEBI" id="CHEBI:65314"/>
        <dbReference type="ChEBI" id="CHEBI:65315"/>
    </reaction>
</comment>
<dbReference type="InterPro" id="IPR020103">
    <property type="entry name" value="PsdUridine_synth_cat_dom_sf"/>
</dbReference>
<organism evidence="10 11">
    <name type="scientific">Tagetes erecta</name>
    <name type="common">African marigold</name>
    <dbReference type="NCBI Taxonomy" id="13708"/>
    <lineage>
        <taxon>Eukaryota</taxon>
        <taxon>Viridiplantae</taxon>
        <taxon>Streptophyta</taxon>
        <taxon>Embryophyta</taxon>
        <taxon>Tracheophyta</taxon>
        <taxon>Spermatophyta</taxon>
        <taxon>Magnoliopsida</taxon>
        <taxon>eudicotyledons</taxon>
        <taxon>Gunneridae</taxon>
        <taxon>Pentapetalae</taxon>
        <taxon>asterids</taxon>
        <taxon>campanulids</taxon>
        <taxon>Asterales</taxon>
        <taxon>Asteraceae</taxon>
        <taxon>Asteroideae</taxon>
        <taxon>Heliantheae alliance</taxon>
        <taxon>Tageteae</taxon>
        <taxon>Tagetes</taxon>
    </lineage>
</organism>
<comment type="function">
    <text evidence="7">Responsible for synthesis of pseudouridine from uracil.</text>
</comment>
<gene>
    <name evidence="10" type="ORF">QVD17_34956</name>
</gene>
<dbReference type="PANTHER" id="PTHR21600:SF40">
    <property type="entry name" value="PSEUDOURIDYLATE SYNTHASE RPUSD2"/>
    <property type="match status" value="1"/>
</dbReference>
<proteinExistence type="inferred from homology"/>
<feature type="domain" description="Pseudouridine synthase RsuA/RluA-like" evidence="9">
    <location>
        <begin position="121"/>
        <end position="278"/>
    </location>
</feature>
<dbReference type="EMBL" id="JAUHHV010000009">
    <property type="protein sequence ID" value="KAK1413185.1"/>
    <property type="molecule type" value="Genomic_DNA"/>
</dbReference>
<sequence length="378" mass="42767">MKRNRENMEIIWQTPANPPERHDYIFRNGIRYVKPYYFEFISHAKNRWAGKTIVDLFADEFKGRNRDYYDSAVKSGRIQVDGKTVPVSYRVQSSQKISHFVHRHEPPVMALDVKVLHKGEDVLTVCKPASVPVHPCGQYRKNTVVGILQAEHDLAPLFPVHRLDRLVSGLLILARSASQADIFRQQIESGTVRKQYIAKVVGEFPKEEQIVNLRVNFNAREGRSTVEAEGSDEKNGNILKGKAACTKFTRICTNGEYSIVSCHPITGRTHQIRVHLQSTGHPIANDTLYLTDHVDSSSRRANAVKSNQSLKVNSNHSCNSQPEDSSEDFDIDPMCTNCPDLAPIGYDGSEEGLWLHCVRYSGPDWVYDCPYPDWASLS</sequence>
<evidence type="ECO:0000256" key="4">
    <source>
        <dbReference type="ARBA" id="ARBA00023235"/>
    </source>
</evidence>
<dbReference type="AlphaFoldDB" id="A0AAD8K4Z3"/>